<protein>
    <submittedName>
        <fullName evidence="1">32783_t:CDS:1</fullName>
    </submittedName>
</protein>
<name>A0ABN7XPC4_GIGMA</name>
<gene>
    <name evidence="1" type="ORF">GMARGA_LOCUS45002</name>
</gene>
<dbReference type="EMBL" id="CAJVQB010157009">
    <property type="protein sequence ID" value="CAG8856181.1"/>
    <property type="molecule type" value="Genomic_DNA"/>
</dbReference>
<sequence>TLNFTNKINEPQTNDFYLTTPLPYGGAILFSKTRSDNSVNYTAYFTFQVQIFDLDMMANSDLLYTNTWNSSDLSIIELKYYGVFSNNTTWFIQ</sequence>
<evidence type="ECO:0000313" key="2">
    <source>
        <dbReference type="Proteomes" id="UP000789901"/>
    </source>
</evidence>
<organism evidence="1 2">
    <name type="scientific">Gigaspora margarita</name>
    <dbReference type="NCBI Taxonomy" id="4874"/>
    <lineage>
        <taxon>Eukaryota</taxon>
        <taxon>Fungi</taxon>
        <taxon>Fungi incertae sedis</taxon>
        <taxon>Mucoromycota</taxon>
        <taxon>Glomeromycotina</taxon>
        <taxon>Glomeromycetes</taxon>
        <taxon>Diversisporales</taxon>
        <taxon>Gigasporaceae</taxon>
        <taxon>Gigaspora</taxon>
    </lineage>
</organism>
<keyword evidence="2" id="KW-1185">Reference proteome</keyword>
<dbReference type="Proteomes" id="UP000789901">
    <property type="component" value="Unassembled WGS sequence"/>
</dbReference>
<proteinExistence type="predicted"/>
<reference evidence="1 2" key="1">
    <citation type="submission" date="2021-06" db="EMBL/GenBank/DDBJ databases">
        <authorList>
            <person name="Kallberg Y."/>
            <person name="Tangrot J."/>
            <person name="Rosling A."/>
        </authorList>
    </citation>
    <scope>NUCLEOTIDE SEQUENCE [LARGE SCALE GENOMIC DNA]</scope>
    <source>
        <strain evidence="1 2">120-4 pot B 10/14</strain>
    </source>
</reference>
<feature type="non-terminal residue" evidence="1">
    <location>
        <position position="1"/>
    </location>
</feature>
<accession>A0ABN7XPC4</accession>
<evidence type="ECO:0000313" key="1">
    <source>
        <dbReference type="EMBL" id="CAG8856181.1"/>
    </source>
</evidence>
<feature type="non-terminal residue" evidence="1">
    <location>
        <position position="93"/>
    </location>
</feature>
<comment type="caution">
    <text evidence="1">The sequence shown here is derived from an EMBL/GenBank/DDBJ whole genome shotgun (WGS) entry which is preliminary data.</text>
</comment>